<dbReference type="EMBL" id="SRSD01000006">
    <property type="protein sequence ID" value="KAA0891231.1"/>
    <property type="molecule type" value="Genomic_DNA"/>
</dbReference>
<dbReference type="Proteomes" id="UP000324298">
    <property type="component" value="Unassembled WGS sequence"/>
</dbReference>
<dbReference type="CDD" id="cd03467">
    <property type="entry name" value="Rieske"/>
    <property type="match status" value="1"/>
</dbReference>
<keyword evidence="7" id="KW-1185">Reference proteome</keyword>
<dbReference type="PANTHER" id="PTHR21496:SF23">
    <property type="entry name" value="3-PHENYLPROPIONATE_CINNAMIC ACID DIOXYGENASE FERREDOXIN SUBUNIT"/>
    <property type="match status" value="1"/>
</dbReference>
<dbReference type="OrthoDB" id="9800167at2"/>
<evidence type="ECO:0000256" key="1">
    <source>
        <dbReference type="ARBA" id="ARBA00022714"/>
    </source>
</evidence>
<dbReference type="Pfam" id="PF00355">
    <property type="entry name" value="Rieske"/>
    <property type="match status" value="1"/>
</dbReference>
<evidence type="ECO:0000313" key="7">
    <source>
        <dbReference type="Proteomes" id="UP000324298"/>
    </source>
</evidence>
<dbReference type="SUPFAM" id="SSF50022">
    <property type="entry name" value="ISP domain"/>
    <property type="match status" value="1"/>
</dbReference>
<protein>
    <submittedName>
        <fullName evidence="6">Rieske (2Fe-2S) protein</fullName>
    </submittedName>
</protein>
<dbReference type="InterPro" id="IPR017941">
    <property type="entry name" value="Rieske_2Fe-2S"/>
</dbReference>
<dbReference type="AlphaFoldDB" id="A0A5A9XHP3"/>
<keyword evidence="2" id="KW-0479">Metal-binding</keyword>
<evidence type="ECO:0000256" key="3">
    <source>
        <dbReference type="ARBA" id="ARBA00023004"/>
    </source>
</evidence>
<proteinExistence type="predicted"/>
<evidence type="ECO:0000256" key="2">
    <source>
        <dbReference type="ARBA" id="ARBA00022723"/>
    </source>
</evidence>
<evidence type="ECO:0000313" key="6">
    <source>
        <dbReference type="EMBL" id="KAA0891231.1"/>
    </source>
</evidence>
<comment type="caution">
    <text evidence="6">The sequence shown here is derived from an EMBL/GenBank/DDBJ whole genome shotgun (WGS) entry which is preliminary data.</text>
</comment>
<gene>
    <name evidence="6" type="ORF">ET418_10620</name>
</gene>
<dbReference type="Gene3D" id="2.102.10.10">
    <property type="entry name" value="Rieske [2Fe-2S] iron-sulphur domain"/>
    <property type="match status" value="1"/>
</dbReference>
<organism evidence="6 7">
    <name type="scientific">Oryzomonas rubra</name>
    <dbReference type="NCBI Taxonomy" id="2509454"/>
    <lineage>
        <taxon>Bacteria</taxon>
        <taxon>Pseudomonadati</taxon>
        <taxon>Thermodesulfobacteriota</taxon>
        <taxon>Desulfuromonadia</taxon>
        <taxon>Geobacterales</taxon>
        <taxon>Geobacteraceae</taxon>
        <taxon>Oryzomonas</taxon>
    </lineage>
</organism>
<accession>A0A5A9XHP3</accession>
<dbReference type="RefSeq" id="WP_149307595.1">
    <property type="nucleotide sequence ID" value="NZ_SRSD01000006.1"/>
</dbReference>
<dbReference type="PROSITE" id="PS51296">
    <property type="entry name" value="RIESKE"/>
    <property type="match status" value="1"/>
</dbReference>
<name>A0A5A9XHP3_9BACT</name>
<dbReference type="InterPro" id="IPR036922">
    <property type="entry name" value="Rieske_2Fe-2S_sf"/>
</dbReference>
<feature type="domain" description="Rieske" evidence="5">
    <location>
        <begin position="1"/>
        <end position="96"/>
    </location>
</feature>
<keyword evidence="1" id="KW-0001">2Fe-2S</keyword>
<dbReference type="PANTHER" id="PTHR21496">
    <property type="entry name" value="FERREDOXIN-RELATED"/>
    <property type="match status" value="1"/>
</dbReference>
<keyword evidence="3" id="KW-0408">Iron</keyword>
<dbReference type="GO" id="GO:0051537">
    <property type="term" value="F:2 iron, 2 sulfur cluster binding"/>
    <property type="evidence" value="ECO:0007669"/>
    <property type="project" value="UniProtKB-KW"/>
</dbReference>
<keyword evidence="4" id="KW-0411">Iron-sulfur</keyword>
<dbReference type="GO" id="GO:0046872">
    <property type="term" value="F:metal ion binding"/>
    <property type="evidence" value="ECO:0007669"/>
    <property type="project" value="UniProtKB-KW"/>
</dbReference>
<evidence type="ECO:0000256" key="4">
    <source>
        <dbReference type="ARBA" id="ARBA00023014"/>
    </source>
</evidence>
<reference evidence="6 7" key="1">
    <citation type="submission" date="2019-04" db="EMBL/GenBank/DDBJ databases">
        <title>Geobacter ruber sp. nov., ferric-reducing bacteria isolated from paddy soil.</title>
        <authorList>
            <person name="Xu Z."/>
            <person name="Masuda Y."/>
            <person name="Itoh H."/>
            <person name="Senoo K."/>
        </authorList>
    </citation>
    <scope>NUCLEOTIDE SEQUENCE [LARGE SCALE GENOMIC DNA]</scope>
    <source>
        <strain evidence="6 7">Red88</strain>
    </source>
</reference>
<evidence type="ECO:0000259" key="5">
    <source>
        <dbReference type="PROSITE" id="PS51296"/>
    </source>
</evidence>
<sequence>MTPVAKVGEVPNFGKKVVSVSDREILLVNVKGTIFACENECPHQGSPMNAAVVKEGYIACPRHGYRFNLADGGCADHPDLTLKTFPVQISGDDILIDPA</sequence>